<evidence type="ECO:0000313" key="3">
    <source>
        <dbReference type="Proteomes" id="UP001140217"/>
    </source>
</evidence>
<accession>A0A9W8H5X6</accession>
<feature type="compositionally biased region" description="Basic and acidic residues" evidence="1">
    <location>
        <begin position="1070"/>
        <end position="1079"/>
    </location>
</feature>
<feature type="compositionally biased region" description="Low complexity" evidence="1">
    <location>
        <begin position="271"/>
        <end position="282"/>
    </location>
</feature>
<evidence type="ECO:0000256" key="1">
    <source>
        <dbReference type="SAM" id="MobiDB-lite"/>
    </source>
</evidence>
<name>A0A9W8H5X6_9FUNG</name>
<feature type="region of interest" description="Disordered" evidence="1">
    <location>
        <begin position="909"/>
        <end position="1086"/>
    </location>
</feature>
<protein>
    <submittedName>
        <fullName evidence="2">Uncharacterized protein</fullName>
    </submittedName>
</protein>
<evidence type="ECO:0000313" key="2">
    <source>
        <dbReference type="EMBL" id="KAJ2779313.1"/>
    </source>
</evidence>
<feature type="compositionally biased region" description="Low complexity" evidence="1">
    <location>
        <begin position="577"/>
        <end position="591"/>
    </location>
</feature>
<feature type="region of interest" description="Disordered" evidence="1">
    <location>
        <begin position="1"/>
        <end position="39"/>
    </location>
</feature>
<feature type="compositionally biased region" description="Basic residues" evidence="1">
    <location>
        <begin position="814"/>
        <end position="832"/>
    </location>
</feature>
<feature type="region of interest" description="Disordered" evidence="1">
    <location>
        <begin position="336"/>
        <end position="405"/>
    </location>
</feature>
<feature type="region of interest" description="Disordered" evidence="1">
    <location>
        <begin position="186"/>
        <end position="207"/>
    </location>
</feature>
<reference evidence="2" key="1">
    <citation type="submission" date="2022-07" db="EMBL/GenBank/DDBJ databases">
        <title>Phylogenomic reconstructions and comparative analyses of Kickxellomycotina fungi.</title>
        <authorList>
            <person name="Reynolds N.K."/>
            <person name="Stajich J.E."/>
            <person name="Barry K."/>
            <person name="Grigoriev I.V."/>
            <person name="Crous P."/>
            <person name="Smith M.E."/>
        </authorList>
    </citation>
    <scope>NUCLEOTIDE SEQUENCE</scope>
    <source>
        <strain evidence="2">NBRC 105414</strain>
    </source>
</reference>
<feature type="compositionally biased region" description="Low complexity" evidence="1">
    <location>
        <begin position="943"/>
        <end position="958"/>
    </location>
</feature>
<comment type="caution">
    <text evidence="2">The sequence shown here is derived from an EMBL/GenBank/DDBJ whole genome shotgun (WGS) entry which is preliminary data.</text>
</comment>
<organism evidence="2 3">
    <name type="scientific">Coemansia javaensis</name>
    <dbReference type="NCBI Taxonomy" id="2761396"/>
    <lineage>
        <taxon>Eukaryota</taxon>
        <taxon>Fungi</taxon>
        <taxon>Fungi incertae sedis</taxon>
        <taxon>Zoopagomycota</taxon>
        <taxon>Kickxellomycotina</taxon>
        <taxon>Kickxellomycetes</taxon>
        <taxon>Kickxellales</taxon>
        <taxon>Kickxellaceae</taxon>
        <taxon>Coemansia</taxon>
    </lineage>
</organism>
<feature type="compositionally biased region" description="Pro residues" evidence="1">
    <location>
        <begin position="283"/>
        <end position="299"/>
    </location>
</feature>
<feature type="compositionally biased region" description="Low complexity" evidence="1">
    <location>
        <begin position="360"/>
        <end position="384"/>
    </location>
</feature>
<dbReference type="EMBL" id="JANBUL010000183">
    <property type="protein sequence ID" value="KAJ2779313.1"/>
    <property type="molecule type" value="Genomic_DNA"/>
</dbReference>
<feature type="region of interest" description="Disordered" evidence="1">
    <location>
        <begin position="884"/>
        <end position="903"/>
    </location>
</feature>
<dbReference type="AlphaFoldDB" id="A0A9W8H5X6"/>
<dbReference type="OrthoDB" id="5597106at2759"/>
<proteinExistence type="predicted"/>
<feature type="region of interest" description="Disordered" evidence="1">
    <location>
        <begin position="510"/>
        <end position="529"/>
    </location>
</feature>
<feature type="compositionally biased region" description="Low complexity" evidence="1">
    <location>
        <begin position="775"/>
        <end position="793"/>
    </location>
</feature>
<sequence>MAPDVQQQQQHPAQELPSGGMQITIAPQPNGEPGVPGPDRIVTGHVAVPEAALRGADRVEIQYRGVEVVGGTLDDYETDRAGGLAARKGVRALSRVYFDERLVLWQRGAGAGAGAAGAVAVEPALLPFSIAYPNANYPCQARSESRAAPSQAFEIAYHIVAWLVGADNAPVARFVAAVPFVPAYSSSNSSGSGGSDKPPPAAVAQTGYDDRGKECLLTRVTLSQAEYMPGDQVVAGVYIEATRANRTIRRAECTLRQRVECRMRRTFTPAETAAAAAELASPSRPPSRPPSSQPPPPPLSSASDDSDVLWSRVTDIGPPQALTLTSSGVGLAAAAAAVDPPPTTTTTAAAAPHHHHHHPGSSPSSSQRSSVPGADAAAAASSAVADRRDSAPAPPRAAGSTRTPSIMAGFRTCTANMHTSIPANAAVIPGHFLIFSYELQIDVTIGSIGRGTQRISTRTQLGTAGPPRTQSGGATPTSVSGLTFPRLSARNRALAEAHATGACLSAAAAAAPPPSQQKTTATAAPSSGLLLDARETADLRRARLSYAGPAAENNDADAESVYRLSALRPAPMHRGLSTATTTGSGASQGVADDGDGDGDGDDGRQLPNAVELLRYRCAASQALMPKIFDPTRPASAAHHGAPAVSASGGGDGARPAAGIAAMTPAESAGASPESLAAPADDTAGAGRVFIGTAAAATVLQPVADGSGEPGDGDGSGSGGGSSGGMDFDLAGAVLAAAEKVINDKEWERPDSRCFLPPRAKKGTRQGRARSGGSGNNSSSASSATDSDSGSDSQPMFDAEDGSGEGGNGGERDQRQRRRRRRRHRHRHRHRRGSAGSSGSESSRWTDIDRDGILDAISRLAPPKRPAELQTDAAMLGDMMQGMEFFDSRDDAGPELTGLLSADPDKLTFGNPLVAALEPPSLRHAEPGPEEGGPEEGGPEKEAAAAAAAAAVAAAVGEPAEPPRPADEAKQQQDTAATKPEPPAKHQDAAAAAAKPAGKSRMSTRFGWMMLTPPAPAPQQISTVLRRSISMPGATSSAENLGGPELAQKTPSPQDHEGEEENGDGPTVARSAHEPGEYHRSILLRRSRTTGRVSGVVAPGPMLTAMSSSSRMGAATRANMLRNIGQRVSSWFTKK</sequence>
<feature type="region of interest" description="Disordered" evidence="1">
    <location>
        <begin position="702"/>
        <end position="724"/>
    </location>
</feature>
<feature type="compositionally biased region" description="Low complexity" evidence="1">
    <location>
        <begin position="988"/>
        <end position="998"/>
    </location>
</feature>
<feature type="compositionally biased region" description="Basic residues" evidence="1">
    <location>
        <begin position="758"/>
        <end position="767"/>
    </location>
</feature>
<feature type="compositionally biased region" description="Low complexity" evidence="1">
    <location>
        <begin position="1"/>
        <end position="10"/>
    </location>
</feature>
<gene>
    <name evidence="2" type="ORF">H4R18_004084</name>
</gene>
<feature type="compositionally biased region" description="Low complexity" evidence="1">
    <location>
        <begin position="336"/>
        <end position="351"/>
    </location>
</feature>
<feature type="compositionally biased region" description="Low complexity" evidence="1">
    <location>
        <begin position="833"/>
        <end position="842"/>
    </location>
</feature>
<feature type="compositionally biased region" description="Low complexity" evidence="1">
    <location>
        <begin position="510"/>
        <end position="527"/>
    </location>
</feature>
<feature type="compositionally biased region" description="Polar residues" evidence="1">
    <location>
        <begin position="457"/>
        <end position="481"/>
    </location>
</feature>
<feature type="region of interest" description="Disordered" evidence="1">
    <location>
        <begin position="573"/>
        <end position="605"/>
    </location>
</feature>
<dbReference type="Proteomes" id="UP001140217">
    <property type="component" value="Unassembled WGS sequence"/>
</dbReference>
<feature type="region of interest" description="Disordered" evidence="1">
    <location>
        <begin position="1091"/>
        <end position="1110"/>
    </location>
</feature>
<feature type="region of interest" description="Disordered" evidence="1">
    <location>
        <begin position="271"/>
        <end position="306"/>
    </location>
</feature>
<feature type="region of interest" description="Disordered" evidence="1">
    <location>
        <begin position="748"/>
        <end position="846"/>
    </location>
</feature>
<feature type="compositionally biased region" description="Gly residues" evidence="1">
    <location>
        <begin position="707"/>
        <end position="723"/>
    </location>
</feature>
<keyword evidence="3" id="KW-1185">Reference proteome</keyword>
<feature type="region of interest" description="Disordered" evidence="1">
    <location>
        <begin position="630"/>
        <end position="657"/>
    </location>
</feature>
<feature type="region of interest" description="Disordered" evidence="1">
    <location>
        <begin position="457"/>
        <end position="482"/>
    </location>
</feature>